<keyword evidence="3" id="KW-1185">Reference proteome</keyword>
<feature type="domain" description="DUF6906" evidence="1">
    <location>
        <begin position="1"/>
        <end position="48"/>
    </location>
</feature>
<evidence type="ECO:0000313" key="3">
    <source>
        <dbReference type="Proteomes" id="UP000640335"/>
    </source>
</evidence>
<dbReference type="Pfam" id="PF21847">
    <property type="entry name" value="DUF6906"/>
    <property type="match status" value="1"/>
</dbReference>
<evidence type="ECO:0000313" key="2">
    <source>
        <dbReference type="EMBL" id="MBD7914237.1"/>
    </source>
</evidence>
<dbReference type="EMBL" id="JACSQZ010000008">
    <property type="protein sequence ID" value="MBD7914237.1"/>
    <property type="molecule type" value="Genomic_DNA"/>
</dbReference>
<evidence type="ECO:0000259" key="1">
    <source>
        <dbReference type="Pfam" id="PF21847"/>
    </source>
</evidence>
<comment type="caution">
    <text evidence="2">The sequence shown here is derived from an EMBL/GenBank/DDBJ whole genome shotgun (WGS) entry which is preliminary data.</text>
</comment>
<protein>
    <recommendedName>
        <fullName evidence="1">DUF6906 domain-containing protein</fullName>
    </recommendedName>
</protein>
<reference evidence="2 3" key="1">
    <citation type="submission" date="2020-08" db="EMBL/GenBank/DDBJ databases">
        <title>A Genomic Blueprint of the Chicken Gut Microbiome.</title>
        <authorList>
            <person name="Gilroy R."/>
            <person name="Ravi A."/>
            <person name="Getino M."/>
            <person name="Pursley I."/>
            <person name="Horton D.L."/>
            <person name="Alikhan N.-F."/>
            <person name="Baker D."/>
            <person name="Gharbi K."/>
            <person name="Hall N."/>
            <person name="Watson M."/>
            <person name="Adriaenssens E.M."/>
            <person name="Foster-Nyarko E."/>
            <person name="Jarju S."/>
            <person name="Secka A."/>
            <person name="Antonio M."/>
            <person name="Oren A."/>
            <person name="Chaudhuri R."/>
            <person name="La Ragione R.M."/>
            <person name="Hildebrand F."/>
            <person name="Pallen M.J."/>
        </authorList>
    </citation>
    <scope>NUCLEOTIDE SEQUENCE [LARGE SCALE GENOMIC DNA]</scope>
    <source>
        <strain evidence="2 3">Sa3CUN1</strain>
    </source>
</reference>
<gene>
    <name evidence="2" type="ORF">H9660_03670</name>
</gene>
<proteinExistence type="predicted"/>
<dbReference type="InterPro" id="IPR054201">
    <property type="entry name" value="DUF6906"/>
</dbReference>
<dbReference type="RefSeq" id="WP_191748672.1">
    <property type="nucleotide sequence ID" value="NZ_JACSQZ010000008.1"/>
</dbReference>
<name>A0ABR8Q1E1_9CLOT</name>
<dbReference type="Proteomes" id="UP000640335">
    <property type="component" value="Unassembled WGS sequence"/>
</dbReference>
<organism evidence="2 3">
    <name type="scientific">Clostridium gallinarum</name>
    <dbReference type="NCBI Taxonomy" id="2762246"/>
    <lineage>
        <taxon>Bacteria</taxon>
        <taxon>Bacillati</taxon>
        <taxon>Bacillota</taxon>
        <taxon>Clostridia</taxon>
        <taxon>Eubacteriales</taxon>
        <taxon>Clostridiaceae</taxon>
        <taxon>Clostridium</taxon>
    </lineage>
</organism>
<sequence>MKNPKKPTLAQRKELLKLGYDSREYMIIAAPTQEFKLLHIPTEQIITVERIK</sequence>
<accession>A0ABR8Q1E1</accession>